<dbReference type="EMBL" id="MWPZ01000001">
    <property type="protein sequence ID" value="TID06569.1"/>
    <property type="molecule type" value="Genomic_DNA"/>
</dbReference>
<comment type="caution">
    <text evidence="2">The sequence shown here is derived from an EMBL/GenBank/DDBJ whole genome shotgun (WGS) entry which is preliminary data.</text>
</comment>
<protein>
    <submittedName>
        <fullName evidence="2">Heterokaryon incompatibility protein 6, OR allele</fullName>
    </submittedName>
</protein>
<dbReference type="OrthoDB" id="5571888at2759"/>
<dbReference type="Proteomes" id="UP000305883">
    <property type="component" value="Unassembled WGS sequence"/>
</dbReference>
<dbReference type="Pfam" id="PF06985">
    <property type="entry name" value="HET"/>
    <property type="match status" value="1"/>
</dbReference>
<evidence type="ECO:0000259" key="1">
    <source>
        <dbReference type="Pfam" id="PF06985"/>
    </source>
</evidence>
<dbReference type="InterPro" id="IPR010730">
    <property type="entry name" value="HET"/>
</dbReference>
<evidence type="ECO:0000313" key="3">
    <source>
        <dbReference type="Proteomes" id="UP000305883"/>
    </source>
</evidence>
<feature type="domain" description="Heterokaryon incompatibility" evidence="1">
    <location>
        <begin position="45"/>
        <end position="186"/>
    </location>
</feature>
<accession>A0A4T0WIE5</accession>
<dbReference type="PANTHER" id="PTHR24148">
    <property type="entry name" value="ANKYRIN REPEAT DOMAIN-CONTAINING PROTEIN 39 HOMOLOG-RELATED"/>
    <property type="match status" value="1"/>
</dbReference>
<dbReference type="PANTHER" id="PTHR24148:SF64">
    <property type="entry name" value="HETEROKARYON INCOMPATIBILITY DOMAIN-CONTAINING PROTEIN"/>
    <property type="match status" value="1"/>
</dbReference>
<gene>
    <name evidence="2" type="ORF">CH35J_001024</name>
</gene>
<proteinExistence type="predicted"/>
<evidence type="ECO:0000313" key="2">
    <source>
        <dbReference type="EMBL" id="TID06569.1"/>
    </source>
</evidence>
<reference evidence="2 3" key="1">
    <citation type="journal article" date="2019" name="Genome Biol. Evol.">
        <title>Genomic Plasticity Mediated by Transposable Elements in the Plant Pathogenic Fungus Colletotrichum higginsianum.</title>
        <authorList>
            <person name="Tsushima A."/>
            <person name="Gan P."/>
            <person name="Kumakura N."/>
            <person name="Narusaka M."/>
            <person name="Takano Y."/>
            <person name="Narusaka Y."/>
            <person name="Shirasu K."/>
        </authorList>
    </citation>
    <scope>NUCLEOTIDE SEQUENCE [LARGE SCALE GENOMIC DNA]</scope>
    <source>
        <strain evidence="2 3">MAFF305635-RFP</strain>
    </source>
</reference>
<name>A0A4T0WIE5_9PEZI</name>
<sequence length="338" mass="38434">MKRDMLFPIRDSRSIGILVLHAGDSSESLQGELELITIGTGRRKYEAVSYVWGSLSKTHEMICDGGPMSTTESLHGALKRLRFPHKSRHLWIDQVCINQDDPEEKSSQIPLMDAMYRNATRVLVWLGRDEKRVAEAAFNLIKELAATFGDEQRRMEFSRSHSDGHGCLPGSTELWSPLRDLTELPWVEWALLHSVCESLTDYHHLRKHVDIQTPIVKYMYRRFIEPDRSSRHANRFGFVYELHRARHLLASDPRDKAFAMLGHYSIRNGPNRQLRDLKPNYTKKLEDIYMDAASRSLVGDSSSLLTLAAVQHDSIPSGHGATLSNACVAAAWARQSTL</sequence>
<dbReference type="InterPro" id="IPR052895">
    <property type="entry name" value="HetReg/Transcr_Mod"/>
</dbReference>
<dbReference type="AlphaFoldDB" id="A0A4T0WIE5"/>
<organism evidence="2 3">
    <name type="scientific">Colletotrichum higginsianum</name>
    <dbReference type="NCBI Taxonomy" id="80884"/>
    <lineage>
        <taxon>Eukaryota</taxon>
        <taxon>Fungi</taxon>
        <taxon>Dikarya</taxon>
        <taxon>Ascomycota</taxon>
        <taxon>Pezizomycotina</taxon>
        <taxon>Sordariomycetes</taxon>
        <taxon>Hypocreomycetidae</taxon>
        <taxon>Glomerellales</taxon>
        <taxon>Glomerellaceae</taxon>
        <taxon>Colletotrichum</taxon>
        <taxon>Colletotrichum destructivum species complex</taxon>
    </lineage>
</organism>